<feature type="domain" description="FAD-binding" evidence="1">
    <location>
        <begin position="3"/>
        <end position="168"/>
    </location>
</feature>
<organism evidence="2 3">
    <name type="scientific">Methylocella silvestris (strain DSM 15510 / CIP 108128 / LMG 27833 / NCIMB 13906 / BL2)</name>
    <dbReference type="NCBI Taxonomy" id="395965"/>
    <lineage>
        <taxon>Bacteria</taxon>
        <taxon>Pseudomonadati</taxon>
        <taxon>Pseudomonadota</taxon>
        <taxon>Alphaproteobacteria</taxon>
        <taxon>Hyphomicrobiales</taxon>
        <taxon>Beijerinckiaceae</taxon>
        <taxon>Methylocella</taxon>
    </lineage>
</organism>
<sequence>MSYDAIVIGAGPAGCSAALALAGMGRRVAIVEQSRFPRKKVCGEYMSAVNLDLLDRLGAGASVRARAGPSVRRVALFASGPAVEAGMPRAPGDAFGCALGRDVLDSVLLQAATDAGAAVFQPWRAVDVCAGGAAAAVRIESAGESRVLTADAVIAAHGSWARGPLASQLERKNRRQDFFGFKAHFRGASLARDLMPLLVFPGGYGGMVWADQGRLSLSCCLRRDALARVRDLYRAPAAQAVFAHIRASCPAARIALGGAALDGAWLAAGPIRPGVRACYAADIFRVGNIAGECHPIIAEGIAMALQSGWLLACALARHDVWDARSRAAAGRDYSEAWRRQFSTRIAAGAVLARLAILPQTAGAMQAVVRALPSSLSFGARLSGKTRAVPECR</sequence>
<dbReference type="GO" id="GO:0004497">
    <property type="term" value="F:monooxygenase activity"/>
    <property type="evidence" value="ECO:0007669"/>
    <property type="project" value="UniProtKB-KW"/>
</dbReference>
<dbReference type="PRINTS" id="PR00411">
    <property type="entry name" value="PNDRDTASEI"/>
</dbReference>
<keyword evidence="3" id="KW-1185">Reference proteome</keyword>
<protein>
    <submittedName>
        <fullName evidence="2">Monooxygenase FAD-binding</fullName>
    </submittedName>
</protein>
<dbReference type="EMBL" id="CP001280">
    <property type="protein sequence ID" value="ACK52291.1"/>
    <property type="molecule type" value="Genomic_DNA"/>
</dbReference>
<dbReference type="AlphaFoldDB" id="B8ES76"/>
<dbReference type="Pfam" id="PF01494">
    <property type="entry name" value="FAD_binding_3"/>
    <property type="match status" value="1"/>
</dbReference>
<evidence type="ECO:0000259" key="1">
    <source>
        <dbReference type="Pfam" id="PF01494"/>
    </source>
</evidence>
<dbReference type="STRING" id="395965.Msil_3389"/>
<dbReference type="InterPro" id="IPR036188">
    <property type="entry name" value="FAD/NAD-bd_sf"/>
</dbReference>
<dbReference type="Gene3D" id="3.50.50.60">
    <property type="entry name" value="FAD/NAD(P)-binding domain"/>
    <property type="match status" value="1"/>
</dbReference>
<dbReference type="InterPro" id="IPR050407">
    <property type="entry name" value="Geranylgeranyl_reductase"/>
</dbReference>
<dbReference type="OrthoDB" id="5652862at2"/>
<dbReference type="GO" id="GO:0071949">
    <property type="term" value="F:FAD binding"/>
    <property type="evidence" value="ECO:0007669"/>
    <property type="project" value="InterPro"/>
</dbReference>
<keyword evidence="2" id="KW-0503">Monooxygenase</keyword>
<keyword evidence="2" id="KW-0560">Oxidoreductase</keyword>
<dbReference type="SUPFAM" id="SSF51905">
    <property type="entry name" value="FAD/NAD(P)-binding domain"/>
    <property type="match status" value="1"/>
</dbReference>
<gene>
    <name evidence="2" type="ordered locus">Msil_3389</name>
</gene>
<accession>B8ES76</accession>
<dbReference type="PANTHER" id="PTHR42685">
    <property type="entry name" value="GERANYLGERANYL DIPHOSPHATE REDUCTASE"/>
    <property type="match status" value="1"/>
</dbReference>
<dbReference type="KEGG" id="msl:Msil_3389"/>
<dbReference type="PANTHER" id="PTHR42685:SF22">
    <property type="entry name" value="CONDITIONED MEDIUM FACTOR RECEPTOR 1"/>
    <property type="match status" value="1"/>
</dbReference>
<dbReference type="Proteomes" id="UP000002257">
    <property type="component" value="Chromosome"/>
</dbReference>
<reference evidence="2 3" key="1">
    <citation type="journal article" date="2010" name="J. Bacteriol.">
        <title>Complete genome sequence of the aerobic facultative methanotroph Methylocella silvestris BL2.</title>
        <authorList>
            <person name="Chen Y."/>
            <person name="Crombie A."/>
            <person name="Rahman M.T."/>
            <person name="Dedysh S.N."/>
            <person name="Liesack W."/>
            <person name="Stott M.B."/>
            <person name="Alam M."/>
            <person name="Theisen A.R."/>
            <person name="Murrell J.C."/>
            <person name="Dunfield P.F."/>
        </authorList>
    </citation>
    <scope>NUCLEOTIDE SEQUENCE [LARGE SCALE GENOMIC DNA]</scope>
    <source>
        <strain evidence="3">DSM 15510 / CIP 108128 / LMG 27833 / NCIMB 13906 / BL2</strain>
    </source>
</reference>
<dbReference type="RefSeq" id="WP_012592360.1">
    <property type="nucleotide sequence ID" value="NC_011666.1"/>
</dbReference>
<dbReference type="HOGENOM" id="CLU_024648_5_3_5"/>
<dbReference type="eggNOG" id="COG0644">
    <property type="taxonomic scope" value="Bacteria"/>
</dbReference>
<name>B8ES76_METSB</name>
<proteinExistence type="predicted"/>
<dbReference type="InterPro" id="IPR002938">
    <property type="entry name" value="FAD-bd"/>
</dbReference>
<evidence type="ECO:0000313" key="3">
    <source>
        <dbReference type="Proteomes" id="UP000002257"/>
    </source>
</evidence>
<evidence type="ECO:0000313" key="2">
    <source>
        <dbReference type="EMBL" id="ACK52291.1"/>
    </source>
</evidence>